<reference evidence="2 3" key="1">
    <citation type="journal article" date="2014" name="BMC Genomics">
        <title>Comparative genome sequencing reveals chemotype-specific gene clusters in the toxigenic black mold Stachybotrys.</title>
        <authorList>
            <person name="Semeiks J."/>
            <person name="Borek D."/>
            <person name="Otwinowski Z."/>
            <person name="Grishin N.V."/>
        </authorList>
    </citation>
    <scope>NUCLEOTIDE SEQUENCE [LARGE SCALE GENOMIC DNA]</scope>
    <source>
        <strain evidence="2 3">IBT 40285</strain>
    </source>
</reference>
<dbReference type="EMBL" id="KL659410">
    <property type="protein sequence ID" value="KFA69577.1"/>
    <property type="molecule type" value="Genomic_DNA"/>
</dbReference>
<evidence type="ECO:0000256" key="1">
    <source>
        <dbReference type="SAM" id="Coils"/>
    </source>
</evidence>
<sequence length="38" mass="4576">MIGEQLEMIRQLQQEIQAVKMQAAEELKKSDELRRLYK</sequence>
<keyword evidence="1" id="KW-0175">Coiled coil</keyword>
<dbReference type="Proteomes" id="UP000028524">
    <property type="component" value="Unassembled WGS sequence"/>
</dbReference>
<organism evidence="2 3">
    <name type="scientific">Stachybotrys chlorohalonatus (strain IBT 40285)</name>
    <dbReference type="NCBI Taxonomy" id="1283841"/>
    <lineage>
        <taxon>Eukaryota</taxon>
        <taxon>Fungi</taxon>
        <taxon>Dikarya</taxon>
        <taxon>Ascomycota</taxon>
        <taxon>Pezizomycotina</taxon>
        <taxon>Sordariomycetes</taxon>
        <taxon>Hypocreomycetidae</taxon>
        <taxon>Hypocreales</taxon>
        <taxon>Stachybotryaceae</taxon>
        <taxon>Stachybotrys</taxon>
    </lineage>
</organism>
<accession>A0A084R042</accession>
<keyword evidence="3" id="KW-1185">Reference proteome</keyword>
<evidence type="ECO:0000313" key="2">
    <source>
        <dbReference type="EMBL" id="KFA69577.1"/>
    </source>
</evidence>
<dbReference type="AlphaFoldDB" id="A0A084R042"/>
<dbReference type="HOGENOM" id="CLU_3335886_0_0_1"/>
<protein>
    <submittedName>
        <fullName evidence="2">Uncharacterized protein</fullName>
    </submittedName>
</protein>
<dbReference type="InParanoid" id="A0A084R042"/>
<evidence type="ECO:0000313" key="3">
    <source>
        <dbReference type="Proteomes" id="UP000028524"/>
    </source>
</evidence>
<proteinExistence type="predicted"/>
<gene>
    <name evidence="2" type="ORF">S40285_09783</name>
</gene>
<feature type="coiled-coil region" evidence="1">
    <location>
        <begin position="2"/>
        <end position="29"/>
    </location>
</feature>
<name>A0A084R042_STAC4</name>